<feature type="compositionally biased region" description="Polar residues" evidence="1">
    <location>
        <begin position="28"/>
        <end position="37"/>
    </location>
</feature>
<reference evidence="3" key="1">
    <citation type="journal article" date="2020" name="Stud. Mycol.">
        <title>101 Dothideomycetes genomes: a test case for predicting lifestyles and emergence of pathogens.</title>
        <authorList>
            <person name="Haridas S."/>
            <person name="Albert R."/>
            <person name="Binder M."/>
            <person name="Bloem J."/>
            <person name="Labutti K."/>
            <person name="Salamov A."/>
            <person name="Andreopoulos B."/>
            <person name="Baker S."/>
            <person name="Barry K."/>
            <person name="Bills G."/>
            <person name="Bluhm B."/>
            <person name="Cannon C."/>
            <person name="Castanera R."/>
            <person name="Culley D."/>
            <person name="Daum C."/>
            <person name="Ezra D."/>
            <person name="Gonzalez J."/>
            <person name="Henrissat B."/>
            <person name="Kuo A."/>
            <person name="Liang C."/>
            <person name="Lipzen A."/>
            <person name="Lutzoni F."/>
            <person name="Magnuson J."/>
            <person name="Mondo S."/>
            <person name="Nolan M."/>
            <person name="Ohm R."/>
            <person name="Pangilinan J."/>
            <person name="Park H.-J."/>
            <person name="Ramirez L."/>
            <person name="Alfaro M."/>
            <person name="Sun H."/>
            <person name="Tritt A."/>
            <person name="Yoshinaga Y."/>
            <person name="Zwiers L.-H."/>
            <person name="Turgeon B."/>
            <person name="Goodwin S."/>
            <person name="Spatafora J."/>
            <person name="Crous P."/>
            <person name="Grigoriev I."/>
        </authorList>
    </citation>
    <scope>NUCLEOTIDE SEQUENCE</scope>
    <source>
        <strain evidence="3">CBS 107.79</strain>
    </source>
</reference>
<organism evidence="3 4">
    <name type="scientific">Bimuria novae-zelandiae CBS 107.79</name>
    <dbReference type="NCBI Taxonomy" id="1447943"/>
    <lineage>
        <taxon>Eukaryota</taxon>
        <taxon>Fungi</taxon>
        <taxon>Dikarya</taxon>
        <taxon>Ascomycota</taxon>
        <taxon>Pezizomycotina</taxon>
        <taxon>Dothideomycetes</taxon>
        <taxon>Pleosporomycetidae</taxon>
        <taxon>Pleosporales</taxon>
        <taxon>Massarineae</taxon>
        <taxon>Didymosphaeriaceae</taxon>
        <taxon>Bimuria</taxon>
    </lineage>
</organism>
<name>A0A6A5V298_9PLEO</name>
<evidence type="ECO:0000256" key="1">
    <source>
        <dbReference type="SAM" id="MobiDB-lite"/>
    </source>
</evidence>
<evidence type="ECO:0000256" key="2">
    <source>
        <dbReference type="SAM" id="Phobius"/>
    </source>
</evidence>
<feature type="transmembrane region" description="Helical" evidence="2">
    <location>
        <begin position="72"/>
        <end position="93"/>
    </location>
</feature>
<keyword evidence="4" id="KW-1185">Reference proteome</keyword>
<proteinExistence type="predicted"/>
<feature type="region of interest" description="Disordered" evidence="1">
    <location>
        <begin position="1"/>
        <end position="37"/>
    </location>
</feature>
<keyword evidence="2" id="KW-1133">Transmembrane helix</keyword>
<dbReference type="AlphaFoldDB" id="A0A6A5V298"/>
<evidence type="ECO:0000313" key="4">
    <source>
        <dbReference type="Proteomes" id="UP000800036"/>
    </source>
</evidence>
<protein>
    <submittedName>
        <fullName evidence="3">Uncharacterized protein</fullName>
    </submittedName>
</protein>
<dbReference type="Proteomes" id="UP000800036">
    <property type="component" value="Unassembled WGS sequence"/>
</dbReference>
<gene>
    <name evidence="3" type="ORF">BU23DRAFT_216325</name>
</gene>
<keyword evidence="2" id="KW-0812">Transmembrane</keyword>
<accession>A0A6A5V298</accession>
<evidence type="ECO:0000313" key="3">
    <source>
        <dbReference type="EMBL" id="KAF1970152.1"/>
    </source>
</evidence>
<sequence>MSAEMLFTIGQGSSRCTWPRDSERRSASGVNTRRSSASCRVPPMRVWGNMEVETSRTQGIAVLQASVKVPPIILKLFVFMVAAGTMIGCLRALGLLRRGLASRISSTRRYWLTRMRLPANRSICESFGMEVSESI</sequence>
<dbReference type="EMBL" id="ML976703">
    <property type="protein sequence ID" value="KAF1970152.1"/>
    <property type="molecule type" value="Genomic_DNA"/>
</dbReference>
<keyword evidence="2" id="KW-0472">Membrane</keyword>